<dbReference type="EMBL" id="BPNI01000021">
    <property type="protein sequence ID" value="GJA40704.1"/>
    <property type="molecule type" value="Genomic_DNA"/>
</dbReference>
<keyword evidence="1" id="KW-0812">Transmembrane</keyword>
<gene>
    <name evidence="2" type="ORF">KAM343_15000</name>
</gene>
<proteinExistence type="predicted"/>
<name>A0AAV4YIG3_AERCA</name>
<dbReference type="Proteomes" id="UP000886939">
    <property type="component" value="Unassembled WGS sequence"/>
</dbReference>
<sequence>MITKSWMINEWQKTKEQLSENNRLRWACWCVILIFWLWINLLLSDSRGELKESLSKQYSEWNDQQSLVGESQWPERLSQARKAIDVQGKRFGMASSESLARADIQTFAAAEAKRHQLGNVSIEVSSAAKVQADSGLIPLQLRLSGQGAANRVLAMINGLEQHTPSYRVDSTNVQLLNEDLVGYNIIATVWYFPWKVEQ</sequence>
<keyword evidence="1" id="KW-0472">Membrane</keyword>
<dbReference type="RefSeq" id="WP_223916203.1">
    <property type="nucleotide sequence ID" value="NZ_BPNG01000040.1"/>
</dbReference>
<feature type="transmembrane region" description="Helical" evidence="1">
    <location>
        <begin position="24"/>
        <end position="43"/>
    </location>
</feature>
<reference evidence="2" key="1">
    <citation type="submission" date="2021-07" db="EMBL/GenBank/DDBJ databases">
        <title>Draft genome sequence of carbapenem-resistant Aeromonas spp. in Japan.</title>
        <authorList>
            <person name="Maehana S."/>
            <person name="Suzuki M."/>
            <person name="Kitasato H."/>
        </authorList>
    </citation>
    <scope>NUCLEOTIDE SEQUENCE</scope>
    <source>
        <strain evidence="2">KAM343</strain>
    </source>
</reference>
<dbReference type="AlphaFoldDB" id="A0AAV4YIG3"/>
<comment type="caution">
    <text evidence="2">The sequence shown here is derived from an EMBL/GenBank/DDBJ whole genome shotgun (WGS) entry which is preliminary data.</text>
</comment>
<evidence type="ECO:0000313" key="2">
    <source>
        <dbReference type="EMBL" id="GJA40704.1"/>
    </source>
</evidence>
<organism evidence="2 3">
    <name type="scientific">Aeromonas caviae</name>
    <name type="common">Aeromonas punctata</name>
    <dbReference type="NCBI Taxonomy" id="648"/>
    <lineage>
        <taxon>Bacteria</taxon>
        <taxon>Pseudomonadati</taxon>
        <taxon>Pseudomonadota</taxon>
        <taxon>Gammaproteobacteria</taxon>
        <taxon>Aeromonadales</taxon>
        <taxon>Aeromonadaceae</taxon>
        <taxon>Aeromonas</taxon>
    </lineage>
</organism>
<accession>A0AAV4YIG3</accession>
<protein>
    <recommendedName>
        <fullName evidence="4">General secretion pathway protein GspM</fullName>
    </recommendedName>
</protein>
<evidence type="ECO:0000256" key="1">
    <source>
        <dbReference type="SAM" id="Phobius"/>
    </source>
</evidence>
<evidence type="ECO:0000313" key="3">
    <source>
        <dbReference type="Proteomes" id="UP000886939"/>
    </source>
</evidence>
<keyword evidence="1" id="KW-1133">Transmembrane helix</keyword>
<evidence type="ECO:0008006" key="4">
    <source>
        <dbReference type="Google" id="ProtNLM"/>
    </source>
</evidence>